<proteinExistence type="predicted"/>
<evidence type="ECO:0000313" key="2">
    <source>
        <dbReference type="EMBL" id="NGN66296.1"/>
    </source>
</evidence>
<dbReference type="InterPro" id="IPR036390">
    <property type="entry name" value="WH_DNA-bd_sf"/>
</dbReference>
<gene>
    <name evidence="2" type="ORF">G5C51_20640</name>
</gene>
<evidence type="ECO:0000313" key="3">
    <source>
        <dbReference type="Proteomes" id="UP000481583"/>
    </source>
</evidence>
<evidence type="ECO:0000259" key="1">
    <source>
        <dbReference type="SMART" id="SM00418"/>
    </source>
</evidence>
<protein>
    <submittedName>
        <fullName evidence="2">Helix-turn-helix transcriptional regulator</fullName>
    </submittedName>
</protein>
<dbReference type="EMBL" id="JAAKZV010000091">
    <property type="protein sequence ID" value="NGN66296.1"/>
    <property type="molecule type" value="Genomic_DNA"/>
</dbReference>
<dbReference type="Gene3D" id="1.10.10.10">
    <property type="entry name" value="Winged helix-like DNA-binding domain superfamily/Winged helix DNA-binding domain"/>
    <property type="match status" value="1"/>
</dbReference>
<name>A0A6G4U3K8_9ACTN</name>
<dbReference type="InterPro" id="IPR011991">
    <property type="entry name" value="ArsR-like_HTH"/>
</dbReference>
<dbReference type="SMART" id="SM00418">
    <property type="entry name" value="HTH_ARSR"/>
    <property type="match status" value="1"/>
</dbReference>
<feature type="domain" description="HTH arsR-type" evidence="1">
    <location>
        <begin position="23"/>
        <end position="108"/>
    </location>
</feature>
<dbReference type="Proteomes" id="UP000481583">
    <property type="component" value="Unassembled WGS sequence"/>
</dbReference>
<dbReference type="Pfam" id="PF12840">
    <property type="entry name" value="HTH_20"/>
    <property type="match status" value="1"/>
</dbReference>
<dbReference type="CDD" id="cd00090">
    <property type="entry name" value="HTH_ARSR"/>
    <property type="match status" value="1"/>
</dbReference>
<keyword evidence="3" id="KW-1185">Reference proteome</keyword>
<organism evidence="2 3">
    <name type="scientific">Streptomyces coryli</name>
    <dbReference type="NCBI Taxonomy" id="1128680"/>
    <lineage>
        <taxon>Bacteria</taxon>
        <taxon>Bacillati</taxon>
        <taxon>Actinomycetota</taxon>
        <taxon>Actinomycetes</taxon>
        <taxon>Kitasatosporales</taxon>
        <taxon>Streptomycetaceae</taxon>
        <taxon>Streptomyces</taxon>
    </lineage>
</organism>
<comment type="caution">
    <text evidence="2">The sequence shown here is derived from an EMBL/GenBank/DDBJ whole genome shotgun (WGS) entry which is preliminary data.</text>
</comment>
<dbReference type="InterPro" id="IPR001845">
    <property type="entry name" value="HTH_ArsR_DNA-bd_dom"/>
</dbReference>
<sequence>MQRFFACPSLLFMSQRVHQLDPNSLRAVAHPLRMRLLFALREGGPATASQLAAKLGESSGATSYHLRQLAAKGFVEDDPERQGQGGRERWWRSAYTSIAVEHLEDFLEHPDPEVRGAMNLYLQEVAARHTIELSTWLGTMHEWPEVWQGLGDMSSMRLRLTPERARELDEKIHALINDFGDDPPEAKDAARVRIHLHAFPIPDTPEESS</sequence>
<dbReference type="InterPro" id="IPR036388">
    <property type="entry name" value="WH-like_DNA-bd_sf"/>
</dbReference>
<dbReference type="AlphaFoldDB" id="A0A6G4U3K8"/>
<accession>A0A6G4U3K8</accession>
<dbReference type="GO" id="GO:0003700">
    <property type="term" value="F:DNA-binding transcription factor activity"/>
    <property type="evidence" value="ECO:0007669"/>
    <property type="project" value="InterPro"/>
</dbReference>
<reference evidence="2 3" key="1">
    <citation type="submission" date="2020-02" db="EMBL/GenBank/DDBJ databases">
        <title>Whole-genome analyses of novel actinobacteria.</title>
        <authorList>
            <person name="Sahin N."/>
        </authorList>
    </citation>
    <scope>NUCLEOTIDE SEQUENCE [LARGE SCALE GENOMIC DNA]</scope>
    <source>
        <strain evidence="2 3">A7024</strain>
    </source>
</reference>
<dbReference type="SUPFAM" id="SSF46785">
    <property type="entry name" value="Winged helix' DNA-binding domain"/>
    <property type="match status" value="1"/>
</dbReference>